<feature type="domain" description="PAC" evidence="15">
    <location>
        <begin position="325"/>
        <end position="375"/>
    </location>
</feature>
<dbReference type="SMART" id="SM00091">
    <property type="entry name" value="PAS"/>
    <property type="match status" value="3"/>
</dbReference>
<dbReference type="Pfam" id="PF00072">
    <property type="entry name" value="Response_reg"/>
    <property type="match status" value="1"/>
</dbReference>
<gene>
    <name evidence="16" type="ORF">GCM10010170_053800</name>
</gene>
<dbReference type="CDD" id="cd00082">
    <property type="entry name" value="HisKA"/>
    <property type="match status" value="1"/>
</dbReference>
<feature type="domain" description="Histidine kinase" evidence="12">
    <location>
        <begin position="404"/>
        <end position="633"/>
    </location>
</feature>
<keyword evidence="6" id="KW-0547">Nucleotide-binding</keyword>
<keyword evidence="17" id="KW-1185">Reference proteome</keyword>
<dbReference type="InterPro" id="IPR001610">
    <property type="entry name" value="PAC"/>
</dbReference>
<feature type="coiled-coil region" evidence="11">
    <location>
        <begin position="364"/>
        <end position="398"/>
    </location>
</feature>
<evidence type="ECO:0000259" key="14">
    <source>
        <dbReference type="PROSITE" id="PS50112"/>
    </source>
</evidence>
<evidence type="ECO:0000256" key="3">
    <source>
        <dbReference type="ARBA" id="ARBA00012438"/>
    </source>
</evidence>
<dbReference type="InterPro" id="IPR036890">
    <property type="entry name" value="HATPase_C_sf"/>
</dbReference>
<dbReference type="SMART" id="SM00387">
    <property type="entry name" value="HATPase_c"/>
    <property type="match status" value="1"/>
</dbReference>
<dbReference type="InterPro" id="IPR035965">
    <property type="entry name" value="PAS-like_dom_sf"/>
</dbReference>
<organism evidence="16 17">
    <name type="scientific">Dactylosporangium salmoneum</name>
    <dbReference type="NCBI Taxonomy" id="53361"/>
    <lineage>
        <taxon>Bacteria</taxon>
        <taxon>Bacillati</taxon>
        <taxon>Actinomycetota</taxon>
        <taxon>Actinomycetes</taxon>
        <taxon>Micromonosporales</taxon>
        <taxon>Micromonosporaceae</taxon>
        <taxon>Dactylosporangium</taxon>
    </lineage>
</organism>
<dbReference type="InterPro" id="IPR003594">
    <property type="entry name" value="HATPase_dom"/>
</dbReference>
<evidence type="ECO:0000256" key="6">
    <source>
        <dbReference type="ARBA" id="ARBA00022741"/>
    </source>
</evidence>
<dbReference type="InterPro" id="IPR013767">
    <property type="entry name" value="PAS_fold"/>
</dbReference>
<evidence type="ECO:0000256" key="11">
    <source>
        <dbReference type="SAM" id="Coils"/>
    </source>
</evidence>
<evidence type="ECO:0000259" key="12">
    <source>
        <dbReference type="PROSITE" id="PS50109"/>
    </source>
</evidence>
<evidence type="ECO:0000256" key="4">
    <source>
        <dbReference type="ARBA" id="ARBA00022553"/>
    </source>
</evidence>
<dbReference type="SMART" id="SM00388">
    <property type="entry name" value="HisKA"/>
    <property type="match status" value="1"/>
</dbReference>
<dbReference type="InterPro" id="IPR004358">
    <property type="entry name" value="Sig_transdc_His_kin-like_C"/>
</dbReference>
<dbReference type="Gene3D" id="1.10.287.130">
    <property type="match status" value="1"/>
</dbReference>
<dbReference type="Pfam" id="PF00989">
    <property type="entry name" value="PAS"/>
    <property type="match status" value="2"/>
</dbReference>
<dbReference type="SUPFAM" id="SSF47384">
    <property type="entry name" value="Homodimeric domain of signal transducing histidine kinase"/>
    <property type="match status" value="1"/>
</dbReference>
<feature type="domain" description="Response regulatory" evidence="13">
    <location>
        <begin position="654"/>
        <end position="769"/>
    </location>
</feature>
<evidence type="ECO:0000256" key="7">
    <source>
        <dbReference type="ARBA" id="ARBA00022777"/>
    </source>
</evidence>
<dbReference type="PANTHER" id="PTHR43065:SF46">
    <property type="entry name" value="C4-DICARBOXYLATE TRANSPORT SENSOR PROTEIN DCTB"/>
    <property type="match status" value="1"/>
</dbReference>
<keyword evidence="5" id="KW-0808">Transferase</keyword>
<evidence type="ECO:0000256" key="2">
    <source>
        <dbReference type="ARBA" id="ARBA00004236"/>
    </source>
</evidence>
<dbReference type="PROSITE" id="PS50109">
    <property type="entry name" value="HIS_KIN"/>
    <property type="match status" value="1"/>
</dbReference>
<dbReference type="PANTHER" id="PTHR43065">
    <property type="entry name" value="SENSOR HISTIDINE KINASE"/>
    <property type="match status" value="1"/>
</dbReference>
<dbReference type="SUPFAM" id="SSF55874">
    <property type="entry name" value="ATPase domain of HSP90 chaperone/DNA topoisomerase II/histidine kinase"/>
    <property type="match status" value="1"/>
</dbReference>
<evidence type="ECO:0000259" key="15">
    <source>
        <dbReference type="PROSITE" id="PS50113"/>
    </source>
</evidence>
<dbReference type="CDD" id="cd00130">
    <property type="entry name" value="PAS"/>
    <property type="match status" value="3"/>
</dbReference>
<dbReference type="InterPro" id="IPR036097">
    <property type="entry name" value="HisK_dim/P_sf"/>
</dbReference>
<name>A0ABP5TSV7_9ACTN</name>
<dbReference type="Proteomes" id="UP001501444">
    <property type="component" value="Unassembled WGS sequence"/>
</dbReference>
<dbReference type="InterPro" id="IPR000014">
    <property type="entry name" value="PAS"/>
</dbReference>
<dbReference type="SUPFAM" id="SSF55785">
    <property type="entry name" value="PYP-like sensor domain (PAS domain)"/>
    <property type="match status" value="3"/>
</dbReference>
<dbReference type="SMART" id="SM00448">
    <property type="entry name" value="REC"/>
    <property type="match status" value="1"/>
</dbReference>
<keyword evidence="4 10" id="KW-0597">Phosphoprotein</keyword>
<keyword evidence="8" id="KW-0067">ATP-binding</keyword>
<keyword evidence="9" id="KW-0902">Two-component regulatory system</keyword>
<dbReference type="Gene3D" id="3.30.450.20">
    <property type="entry name" value="PAS domain"/>
    <property type="match status" value="3"/>
</dbReference>
<comment type="catalytic activity">
    <reaction evidence="1">
        <text>ATP + protein L-histidine = ADP + protein N-phospho-L-histidine.</text>
        <dbReference type="EC" id="2.7.13.3"/>
    </reaction>
</comment>
<dbReference type="InterPro" id="IPR003661">
    <property type="entry name" value="HisK_dim/P_dom"/>
</dbReference>
<dbReference type="InterPro" id="IPR005467">
    <property type="entry name" value="His_kinase_dom"/>
</dbReference>
<feature type="domain" description="PAS" evidence="14">
    <location>
        <begin position="12"/>
        <end position="58"/>
    </location>
</feature>
<dbReference type="Gene3D" id="3.40.50.2300">
    <property type="match status" value="1"/>
</dbReference>
<evidence type="ECO:0000313" key="16">
    <source>
        <dbReference type="EMBL" id="GAA2359504.1"/>
    </source>
</evidence>
<feature type="domain" description="PAS" evidence="14">
    <location>
        <begin position="248"/>
        <end position="301"/>
    </location>
</feature>
<accession>A0ABP5TSV7</accession>
<dbReference type="InterPro" id="IPR000700">
    <property type="entry name" value="PAS-assoc_C"/>
</dbReference>
<evidence type="ECO:0000256" key="1">
    <source>
        <dbReference type="ARBA" id="ARBA00000085"/>
    </source>
</evidence>
<dbReference type="NCBIfam" id="TIGR00229">
    <property type="entry name" value="sensory_box"/>
    <property type="match status" value="3"/>
</dbReference>
<dbReference type="SUPFAM" id="SSF52172">
    <property type="entry name" value="CheY-like"/>
    <property type="match status" value="1"/>
</dbReference>
<dbReference type="InterPro" id="IPR001789">
    <property type="entry name" value="Sig_transdc_resp-reg_receiver"/>
</dbReference>
<feature type="domain" description="PAS" evidence="14">
    <location>
        <begin position="129"/>
        <end position="199"/>
    </location>
</feature>
<dbReference type="PROSITE" id="PS50113">
    <property type="entry name" value="PAC"/>
    <property type="match status" value="2"/>
</dbReference>
<evidence type="ECO:0000256" key="5">
    <source>
        <dbReference type="ARBA" id="ARBA00022679"/>
    </source>
</evidence>
<dbReference type="PROSITE" id="PS50112">
    <property type="entry name" value="PAS"/>
    <property type="match status" value="3"/>
</dbReference>
<feature type="modified residue" description="4-aspartylphosphate" evidence="10">
    <location>
        <position position="704"/>
    </location>
</feature>
<reference evidence="17" key="1">
    <citation type="journal article" date="2019" name="Int. J. Syst. Evol. Microbiol.">
        <title>The Global Catalogue of Microorganisms (GCM) 10K type strain sequencing project: providing services to taxonomists for standard genome sequencing and annotation.</title>
        <authorList>
            <consortium name="The Broad Institute Genomics Platform"/>
            <consortium name="The Broad Institute Genome Sequencing Center for Infectious Disease"/>
            <person name="Wu L."/>
            <person name="Ma J."/>
        </authorList>
    </citation>
    <scope>NUCLEOTIDE SEQUENCE [LARGE SCALE GENOMIC DNA]</scope>
    <source>
        <strain evidence="17">JCM 3272</strain>
    </source>
</reference>
<dbReference type="EMBL" id="BAAARV010000046">
    <property type="protein sequence ID" value="GAA2359504.1"/>
    <property type="molecule type" value="Genomic_DNA"/>
</dbReference>
<protein>
    <recommendedName>
        <fullName evidence="3">histidine kinase</fullName>
        <ecNumber evidence="3">2.7.13.3</ecNumber>
    </recommendedName>
</protein>
<keyword evidence="7" id="KW-0418">Kinase</keyword>
<keyword evidence="11" id="KW-0175">Coiled coil</keyword>
<sequence>MAVEWSAQAAGLVEASPDAIIGVDSTGAIVLVNAQAERLFGYDRRDLVGASVEMLVPEAARGVHPAHRRDYLADPHPRAMGAGMELAGRRRDGATFPAEISLSSLQVEGESLVVAAVRDVTAWKRASEAQAQLAAIVQSSHDAIVGKTLAGVITTWNPGAERLYGYPAREMLGRRVDVLYTPDRAAEEDRLLARIASGEQVEQHLTERVRSDRQVITVSLAMSPIRDTTGTIVGVASVSRDASERQRAELKFRGLLEAAPDAILGVDGSGTIVLANAQAERLFGYVRSELLGKPVEILVPEAARGIHPHHRDGYFADPKARPMGAGMQLAGRRKDGEEFPAEISLSALETEDGLLVSAAVRDVSERLEAQAEREKLKAQAERERLERQLHQAQRLESLGQLAGGVAHDFNNLLGVILNYLAFVEEVLETEEPDRAARDSARADVTQIRRAAERATGLTHQLLAFARREVARPRVIDLNHIVEDVRQLLQRTLGEHITLMTSLSRTIGPILADPGQIEQILLNLAVNARDAMPTGGVLSIETDDVTLPSGHGSGWDVPAGAYTLVRVTDSGTGMTQAIVDRAFEPFFTTKPKGQGTGLGLATVYGIVVQAGGTIAINSDPGHGTTISVMLPVTDQRPEPAPACDPMAANRGTGQTVLLVEDEDALREVTRRILTRNGYEVITAANGAEALALVATTTRLDLLLTDVIMPEMVGKELAERVRALRPDIRVLFMSGYAQPVLASQGTLDPSVTLVAKPFTEAELLAEVLASLAAESTGSGADLDTRVGP</sequence>
<dbReference type="InterPro" id="IPR011006">
    <property type="entry name" value="CheY-like_superfamily"/>
</dbReference>
<dbReference type="RefSeq" id="WP_344615286.1">
    <property type="nucleotide sequence ID" value="NZ_BAAARV010000046.1"/>
</dbReference>
<evidence type="ECO:0000256" key="10">
    <source>
        <dbReference type="PROSITE-ProRule" id="PRU00169"/>
    </source>
</evidence>
<comment type="subcellular location">
    <subcellularLocation>
        <location evidence="2">Cell membrane</location>
    </subcellularLocation>
</comment>
<dbReference type="PRINTS" id="PR00344">
    <property type="entry name" value="BCTRLSENSOR"/>
</dbReference>
<dbReference type="Pfam" id="PF02518">
    <property type="entry name" value="HATPase_c"/>
    <property type="match status" value="1"/>
</dbReference>
<feature type="domain" description="PAC" evidence="15">
    <location>
        <begin position="199"/>
        <end position="254"/>
    </location>
</feature>
<dbReference type="Pfam" id="PF13426">
    <property type="entry name" value="PAS_9"/>
    <property type="match status" value="1"/>
</dbReference>
<dbReference type="EC" id="2.7.13.3" evidence="3"/>
<proteinExistence type="predicted"/>
<evidence type="ECO:0000313" key="17">
    <source>
        <dbReference type="Proteomes" id="UP001501444"/>
    </source>
</evidence>
<dbReference type="Gene3D" id="3.30.565.10">
    <property type="entry name" value="Histidine kinase-like ATPase, C-terminal domain"/>
    <property type="match status" value="1"/>
</dbReference>
<evidence type="ECO:0000259" key="13">
    <source>
        <dbReference type="PROSITE" id="PS50110"/>
    </source>
</evidence>
<comment type="caution">
    <text evidence="16">The sequence shown here is derived from an EMBL/GenBank/DDBJ whole genome shotgun (WGS) entry which is preliminary data.</text>
</comment>
<dbReference type="PROSITE" id="PS50110">
    <property type="entry name" value="RESPONSE_REGULATORY"/>
    <property type="match status" value="1"/>
</dbReference>
<evidence type="ECO:0000256" key="9">
    <source>
        <dbReference type="ARBA" id="ARBA00023012"/>
    </source>
</evidence>
<evidence type="ECO:0000256" key="8">
    <source>
        <dbReference type="ARBA" id="ARBA00022840"/>
    </source>
</evidence>
<dbReference type="SMART" id="SM00086">
    <property type="entry name" value="PAC"/>
    <property type="match status" value="3"/>
</dbReference>